<dbReference type="AlphaFoldDB" id="A0A2V3IUD0"/>
<protein>
    <submittedName>
        <fullName evidence="3">Uncharacterized protein</fullName>
    </submittedName>
</protein>
<accession>A0A2V3IUD0</accession>
<evidence type="ECO:0000313" key="4">
    <source>
        <dbReference type="Proteomes" id="UP000247409"/>
    </source>
</evidence>
<gene>
    <name evidence="3" type="ORF">BWQ96_05489</name>
</gene>
<dbReference type="Proteomes" id="UP000247409">
    <property type="component" value="Unassembled WGS sequence"/>
</dbReference>
<dbReference type="EMBL" id="NBIV01000082">
    <property type="protein sequence ID" value="PXF44730.1"/>
    <property type="molecule type" value="Genomic_DNA"/>
</dbReference>
<reference evidence="3 4" key="1">
    <citation type="journal article" date="2018" name="Mol. Biol. Evol.">
        <title>Analysis of the draft genome of the red seaweed Gracilariopsis chorda provides insights into genome size evolution in Rhodophyta.</title>
        <authorList>
            <person name="Lee J."/>
            <person name="Yang E.C."/>
            <person name="Graf L."/>
            <person name="Yang J.H."/>
            <person name="Qiu H."/>
            <person name="Zel Zion U."/>
            <person name="Chan C.X."/>
            <person name="Stephens T.G."/>
            <person name="Weber A.P.M."/>
            <person name="Boo G.H."/>
            <person name="Boo S.M."/>
            <person name="Kim K.M."/>
            <person name="Shin Y."/>
            <person name="Jung M."/>
            <person name="Lee S.J."/>
            <person name="Yim H.S."/>
            <person name="Lee J.H."/>
            <person name="Bhattacharya D."/>
            <person name="Yoon H.S."/>
        </authorList>
    </citation>
    <scope>NUCLEOTIDE SEQUENCE [LARGE SCALE GENOMIC DNA]</scope>
    <source>
        <strain evidence="3 4">SKKU-2015</strain>
        <tissue evidence="3">Whole body</tissue>
    </source>
</reference>
<evidence type="ECO:0000256" key="1">
    <source>
        <dbReference type="SAM" id="MobiDB-lite"/>
    </source>
</evidence>
<keyword evidence="2" id="KW-1133">Transmembrane helix</keyword>
<feature type="region of interest" description="Disordered" evidence="1">
    <location>
        <begin position="47"/>
        <end position="70"/>
    </location>
</feature>
<evidence type="ECO:0000313" key="3">
    <source>
        <dbReference type="EMBL" id="PXF44730.1"/>
    </source>
</evidence>
<keyword evidence="2" id="KW-0472">Membrane</keyword>
<name>A0A2V3IUD0_9FLOR</name>
<proteinExistence type="predicted"/>
<keyword evidence="2" id="KW-0812">Transmembrane</keyword>
<feature type="transmembrane region" description="Helical" evidence="2">
    <location>
        <begin position="128"/>
        <end position="145"/>
    </location>
</feature>
<sequence>MTPAAASTAFTSALPLSLLPCCPSAKRTFLTPIRRNIALSARPLRRTTPLCTTDKPDRSEDSDPHDIPQSAVDWNSEWSNFRLSGMQSQAPPGRQPLSAQEKARRNMQAKVQTVTSNMPTRQQLFADWRFWVAIILSLSLFSAFVQSTATGAGYA</sequence>
<keyword evidence="4" id="KW-1185">Reference proteome</keyword>
<evidence type="ECO:0000256" key="2">
    <source>
        <dbReference type="SAM" id="Phobius"/>
    </source>
</evidence>
<feature type="region of interest" description="Disordered" evidence="1">
    <location>
        <begin position="84"/>
        <end position="107"/>
    </location>
</feature>
<organism evidence="3 4">
    <name type="scientific">Gracilariopsis chorda</name>
    <dbReference type="NCBI Taxonomy" id="448386"/>
    <lineage>
        <taxon>Eukaryota</taxon>
        <taxon>Rhodophyta</taxon>
        <taxon>Florideophyceae</taxon>
        <taxon>Rhodymeniophycidae</taxon>
        <taxon>Gracilariales</taxon>
        <taxon>Gracilariaceae</taxon>
        <taxon>Gracilariopsis</taxon>
    </lineage>
</organism>
<feature type="compositionally biased region" description="Basic and acidic residues" evidence="1">
    <location>
        <begin position="54"/>
        <end position="66"/>
    </location>
</feature>
<dbReference type="OrthoDB" id="10619072at2759"/>
<comment type="caution">
    <text evidence="3">The sequence shown here is derived from an EMBL/GenBank/DDBJ whole genome shotgun (WGS) entry which is preliminary data.</text>
</comment>